<sequence>MISATMMTDTMGRIVRMRTIRGIAKPIGLGISLHRPSCSFADADAGMTSAAMVRLANHELMVIGDRAVET</sequence>
<accession>A0A2A2LTP2</accession>
<comment type="caution">
    <text evidence="1">The sequence shown here is derived from an EMBL/GenBank/DDBJ whole genome shotgun (WGS) entry which is preliminary data.</text>
</comment>
<gene>
    <name evidence="1" type="ORF">WR25_25001</name>
</gene>
<protein>
    <submittedName>
        <fullName evidence="1">Uncharacterized protein</fullName>
    </submittedName>
</protein>
<reference evidence="1 2" key="1">
    <citation type="journal article" date="2017" name="Curr. Biol.">
        <title>Genome architecture and evolution of a unichromosomal asexual nematode.</title>
        <authorList>
            <person name="Fradin H."/>
            <person name="Zegar C."/>
            <person name="Gutwein M."/>
            <person name="Lucas J."/>
            <person name="Kovtun M."/>
            <person name="Corcoran D."/>
            <person name="Baugh L.R."/>
            <person name="Kiontke K."/>
            <person name="Gunsalus K."/>
            <person name="Fitch D.H."/>
            <person name="Piano F."/>
        </authorList>
    </citation>
    <scope>NUCLEOTIDE SEQUENCE [LARGE SCALE GENOMIC DNA]</scope>
    <source>
        <strain evidence="1">PF1309</strain>
    </source>
</reference>
<organism evidence="1 2">
    <name type="scientific">Diploscapter pachys</name>
    <dbReference type="NCBI Taxonomy" id="2018661"/>
    <lineage>
        <taxon>Eukaryota</taxon>
        <taxon>Metazoa</taxon>
        <taxon>Ecdysozoa</taxon>
        <taxon>Nematoda</taxon>
        <taxon>Chromadorea</taxon>
        <taxon>Rhabditida</taxon>
        <taxon>Rhabditina</taxon>
        <taxon>Rhabditomorpha</taxon>
        <taxon>Rhabditoidea</taxon>
        <taxon>Rhabditidae</taxon>
        <taxon>Diploscapter</taxon>
    </lineage>
</organism>
<dbReference type="EMBL" id="LIAE01006439">
    <property type="protein sequence ID" value="PAV89591.1"/>
    <property type="molecule type" value="Genomic_DNA"/>
</dbReference>
<name>A0A2A2LTP2_9BILA</name>
<evidence type="ECO:0000313" key="2">
    <source>
        <dbReference type="Proteomes" id="UP000218231"/>
    </source>
</evidence>
<evidence type="ECO:0000313" key="1">
    <source>
        <dbReference type="EMBL" id="PAV89591.1"/>
    </source>
</evidence>
<proteinExistence type="predicted"/>
<dbReference type="AlphaFoldDB" id="A0A2A2LTP2"/>
<dbReference type="Proteomes" id="UP000218231">
    <property type="component" value="Unassembled WGS sequence"/>
</dbReference>
<keyword evidence="2" id="KW-1185">Reference proteome</keyword>